<dbReference type="RefSeq" id="WP_004032865.1">
    <property type="nucleotide sequence ID" value="NZ_AP025586.1"/>
</dbReference>
<evidence type="ECO:0000256" key="2">
    <source>
        <dbReference type="ARBA" id="ARBA00022475"/>
    </source>
</evidence>
<proteinExistence type="predicted"/>
<evidence type="ECO:0000256" key="4">
    <source>
        <dbReference type="ARBA" id="ARBA00022989"/>
    </source>
</evidence>
<feature type="transmembrane region" description="Helical" evidence="6">
    <location>
        <begin position="77"/>
        <end position="96"/>
    </location>
</feature>
<keyword evidence="5 6" id="KW-0472">Membrane</keyword>
<dbReference type="InterPro" id="IPR007182">
    <property type="entry name" value="MnhB"/>
</dbReference>
<evidence type="ECO:0000256" key="1">
    <source>
        <dbReference type="ARBA" id="ARBA00004651"/>
    </source>
</evidence>
<evidence type="ECO:0000259" key="7">
    <source>
        <dbReference type="Pfam" id="PF04039"/>
    </source>
</evidence>
<dbReference type="PANTHER" id="PTHR33932">
    <property type="entry name" value="NA(+)/H(+) ANTIPORTER SUBUNIT B"/>
    <property type="match status" value="1"/>
</dbReference>
<dbReference type="GeneID" id="78817708"/>
<feature type="transmembrane region" description="Helical" evidence="6">
    <location>
        <begin position="38"/>
        <end position="57"/>
    </location>
</feature>
<evidence type="ECO:0000256" key="5">
    <source>
        <dbReference type="ARBA" id="ARBA00023136"/>
    </source>
</evidence>
<feature type="transmembrane region" description="Helical" evidence="6">
    <location>
        <begin position="124"/>
        <end position="150"/>
    </location>
</feature>
<keyword evidence="3 6" id="KW-0812">Transmembrane</keyword>
<protein>
    <submittedName>
        <fullName evidence="8">Cation:proton antiporter</fullName>
    </submittedName>
</protein>
<evidence type="ECO:0000256" key="3">
    <source>
        <dbReference type="ARBA" id="ARBA00022692"/>
    </source>
</evidence>
<dbReference type="OMA" id="SHEFMSA"/>
<evidence type="ECO:0000256" key="6">
    <source>
        <dbReference type="SAM" id="Phobius"/>
    </source>
</evidence>
<accession>A0A2H4U827</accession>
<keyword evidence="4 6" id="KW-1133">Transmembrane helix</keyword>
<evidence type="ECO:0000313" key="8">
    <source>
        <dbReference type="EMBL" id="ATZ60276.1"/>
    </source>
</evidence>
<feature type="transmembrane region" description="Helical" evidence="6">
    <location>
        <begin position="7"/>
        <end position="32"/>
    </location>
</feature>
<sequence length="157" mass="16622">MSQNSVILKLIALPIAIFVSCMGIMTILGGHITPGGGFQGGAMITAGVILCILVYGLDKSPINFSHNFVDIVESFGILVYIGLGLVGLFFAGAFLYNVGTDLSGVVPGFVRTIFHYPDVTNAGIVPYLNIVVGLKVFVGLSAIVIAFMGFKKFEEEN</sequence>
<dbReference type="NCBIfam" id="NF004924">
    <property type="entry name" value="PRK06281.1"/>
    <property type="match status" value="1"/>
</dbReference>
<dbReference type="Proteomes" id="UP000232133">
    <property type="component" value="Chromosome"/>
</dbReference>
<dbReference type="AlphaFoldDB" id="A0A2H4U827"/>
<dbReference type="EMBL" id="CP017803">
    <property type="protein sequence ID" value="ATZ60276.1"/>
    <property type="molecule type" value="Genomic_DNA"/>
</dbReference>
<feature type="domain" description="Na+/H+ antiporter MnhB subunit-related protein" evidence="7">
    <location>
        <begin position="7"/>
        <end position="141"/>
    </location>
</feature>
<dbReference type="Pfam" id="PF04039">
    <property type="entry name" value="MnhB"/>
    <property type="match status" value="1"/>
</dbReference>
<dbReference type="InterPro" id="IPR050622">
    <property type="entry name" value="CPA3_antiporter_subunitB"/>
</dbReference>
<comment type="subcellular location">
    <subcellularLocation>
        <location evidence="1">Cell membrane</location>
        <topology evidence="1">Multi-pass membrane protein</topology>
    </subcellularLocation>
</comment>
<dbReference type="PANTHER" id="PTHR33932:SF4">
    <property type="entry name" value="NA(+)_H(+) ANTIPORTER SUBUNIT B"/>
    <property type="match status" value="1"/>
</dbReference>
<organism evidence="8 9">
    <name type="scientific">Methanobrevibacter smithii</name>
    <dbReference type="NCBI Taxonomy" id="2173"/>
    <lineage>
        <taxon>Archaea</taxon>
        <taxon>Methanobacteriati</taxon>
        <taxon>Methanobacteriota</taxon>
        <taxon>Methanomada group</taxon>
        <taxon>Methanobacteria</taxon>
        <taxon>Methanobacteriales</taxon>
        <taxon>Methanobacteriaceae</taxon>
        <taxon>Methanobrevibacter</taxon>
    </lineage>
</organism>
<dbReference type="GO" id="GO:0005886">
    <property type="term" value="C:plasma membrane"/>
    <property type="evidence" value="ECO:0007669"/>
    <property type="project" value="UniProtKB-SubCell"/>
</dbReference>
<evidence type="ECO:0000313" key="9">
    <source>
        <dbReference type="Proteomes" id="UP000232133"/>
    </source>
</evidence>
<gene>
    <name evidence="8" type="ORF">BK798_07490</name>
</gene>
<dbReference type="NCBIfam" id="NF006248">
    <property type="entry name" value="PRK08386.1"/>
    <property type="match status" value="1"/>
</dbReference>
<reference evidence="8 9" key="1">
    <citation type="submission" date="2016-10" db="EMBL/GenBank/DDBJ databases">
        <authorList>
            <person name="Varghese N."/>
        </authorList>
    </citation>
    <scope>NUCLEOTIDE SEQUENCE [LARGE SCALE GENOMIC DNA]</scope>
    <source>
        <strain evidence="8 9">KB11</strain>
    </source>
</reference>
<keyword evidence="2" id="KW-1003">Cell membrane</keyword>
<name>A0A2H4U827_METSM</name>